<organism evidence="2 3">
    <name type="scientific">Leptospira weilii str. 2006001855</name>
    <dbReference type="NCBI Taxonomy" id="996804"/>
    <lineage>
        <taxon>Bacteria</taxon>
        <taxon>Pseudomonadati</taxon>
        <taxon>Spirochaetota</taxon>
        <taxon>Spirochaetia</taxon>
        <taxon>Leptospirales</taxon>
        <taxon>Leptospiraceae</taxon>
        <taxon>Leptospira</taxon>
    </lineage>
</organism>
<protein>
    <submittedName>
        <fullName evidence="2">Uncharacterized protein</fullName>
    </submittedName>
</protein>
<name>M6FRA0_9LEPT</name>
<feature type="compositionally biased region" description="Low complexity" evidence="1">
    <location>
        <begin position="28"/>
        <end position="41"/>
    </location>
</feature>
<dbReference type="Proteomes" id="UP000012101">
    <property type="component" value="Unassembled WGS sequence"/>
</dbReference>
<evidence type="ECO:0000256" key="1">
    <source>
        <dbReference type="SAM" id="MobiDB-lite"/>
    </source>
</evidence>
<accession>M6FRA0</accession>
<comment type="caution">
    <text evidence="2">The sequence shown here is derived from an EMBL/GenBank/DDBJ whole genome shotgun (WGS) entry which is preliminary data.</text>
</comment>
<proteinExistence type="predicted"/>
<sequence length="41" mass="4326">MPEFPLFLGGMTSSAEERGAEFGGGENSEGFSLSENHTSCK</sequence>
<dbReference type="EMBL" id="AFJM02000037">
    <property type="protein sequence ID" value="EMM72669.1"/>
    <property type="molecule type" value="Genomic_DNA"/>
</dbReference>
<gene>
    <name evidence="2" type="ORF">LEP1GSC038_1884</name>
</gene>
<evidence type="ECO:0000313" key="3">
    <source>
        <dbReference type="Proteomes" id="UP000012101"/>
    </source>
</evidence>
<feature type="region of interest" description="Disordered" evidence="1">
    <location>
        <begin position="1"/>
        <end position="41"/>
    </location>
</feature>
<dbReference type="AlphaFoldDB" id="M6FRA0"/>
<evidence type="ECO:0000313" key="2">
    <source>
        <dbReference type="EMBL" id="EMM72669.1"/>
    </source>
</evidence>
<reference evidence="2 3" key="1">
    <citation type="submission" date="2013-01" db="EMBL/GenBank/DDBJ databases">
        <authorList>
            <person name="Harkins D.M."/>
            <person name="Durkin A.S."/>
            <person name="Brinkac L.M."/>
            <person name="Haft D.H."/>
            <person name="Selengut J.D."/>
            <person name="Sanka R."/>
            <person name="DePew J."/>
            <person name="Purushe J."/>
            <person name="Hospenthal D.R."/>
            <person name="Murray C.K."/>
            <person name="Pimentel G."/>
            <person name="Wasfy M."/>
            <person name="Vinetz J.M."/>
            <person name="Sutton G.G."/>
            <person name="Nierman W.C."/>
            <person name="Fouts D.E."/>
        </authorList>
    </citation>
    <scope>NUCLEOTIDE SEQUENCE [LARGE SCALE GENOMIC DNA]</scope>
    <source>
        <strain evidence="2 3">2006001855</strain>
    </source>
</reference>